<organism evidence="4 5">
    <name type="scientific">Saccharobesus litoralis</name>
    <dbReference type="NCBI Taxonomy" id="2172099"/>
    <lineage>
        <taxon>Bacteria</taxon>
        <taxon>Pseudomonadati</taxon>
        <taxon>Pseudomonadota</taxon>
        <taxon>Gammaproteobacteria</taxon>
        <taxon>Alteromonadales</taxon>
        <taxon>Alteromonadaceae</taxon>
        <taxon>Saccharobesus</taxon>
    </lineage>
</organism>
<dbReference type="KEGG" id="cate:C2869_05120"/>
<sequence length="328" mass="36991">MKAFTGIDVGKDKLDVCWLRDVITNKKKTKVLKNTSQGHEALAEWLLKNTGLTPQEIVITVEPTGVYSEPLMYFLHAKGFILQQANPGKAHKYAQALDLVHKTDKSDSIMLARYGHDRRHSLSHWQPEPKEFRELRAMLRRLQALEKDLQREENRFEAADFSGTSKRVIESLENMIAALKEEIDNLTEEIDDHIDRHPNLGKNRDFLLTIKGVGPVISRNMVSLFASKDFKNAKQLSAYLGLIPKLKESGKQAGKTTLSKDGPSYIREKLYMAAVVASQHNPDIKAQKARLLAKGKTKMQALGAAMRKLAQICFGVVKTQTNYQPQVT</sequence>
<dbReference type="EMBL" id="CP026604">
    <property type="protein sequence ID" value="AWB65858.1"/>
    <property type="molecule type" value="Genomic_DNA"/>
</dbReference>
<reference evidence="4 5" key="1">
    <citation type="submission" date="2018-01" db="EMBL/GenBank/DDBJ databases">
        <title>Genome sequence of a Cantenovulum-like bacteria.</title>
        <authorList>
            <person name="Tan W.R."/>
            <person name="Lau N.-S."/>
            <person name="Go F."/>
            <person name="Amirul A.-A.A."/>
        </authorList>
    </citation>
    <scope>NUCLEOTIDE SEQUENCE [LARGE SCALE GENOMIC DNA]</scope>
    <source>
        <strain evidence="4 5">CCB-QB4</strain>
    </source>
</reference>
<name>A0A2S0VNS3_9ALTE</name>
<evidence type="ECO:0000256" key="1">
    <source>
        <dbReference type="SAM" id="Coils"/>
    </source>
</evidence>
<proteinExistence type="predicted"/>
<dbReference type="InterPro" id="IPR002525">
    <property type="entry name" value="Transp_IS110-like_N"/>
</dbReference>
<dbReference type="Pfam" id="PF01548">
    <property type="entry name" value="DEDD_Tnp_IS110"/>
    <property type="match status" value="1"/>
</dbReference>
<dbReference type="OrthoDB" id="1523051at2"/>
<keyword evidence="5" id="KW-1185">Reference proteome</keyword>
<dbReference type="PANTHER" id="PTHR33055:SF3">
    <property type="entry name" value="PUTATIVE TRANSPOSASE FOR IS117-RELATED"/>
    <property type="match status" value="1"/>
</dbReference>
<dbReference type="RefSeq" id="WP_108601932.1">
    <property type="nucleotide sequence ID" value="NZ_CP026604.1"/>
</dbReference>
<dbReference type="Proteomes" id="UP000244441">
    <property type="component" value="Chromosome"/>
</dbReference>
<dbReference type="NCBIfam" id="NF033542">
    <property type="entry name" value="transpos_IS110"/>
    <property type="match status" value="1"/>
</dbReference>
<evidence type="ECO:0000259" key="3">
    <source>
        <dbReference type="Pfam" id="PF02371"/>
    </source>
</evidence>
<feature type="domain" description="Transposase IS116/IS110/IS902 C-terminal" evidence="3">
    <location>
        <begin position="206"/>
        <end position="287"/>
    </location>
</feature>
<accession>A0A2S0VNS3</accession>
<dbReference type="PANTHER" id="PTHR33055">
    <property type="entry name" value="TRANSPOSASE FOR INSERTION SEQUENCE ELEMENT IS1111A"/>
    <property type="match status" value="1"/>
</dbReference>
<evidence type="ECO:0000313" key="5">
    <source>
        <dbReference type="Proteomes" id="UP000244441"/>
    </source>
</evidence>
<dbReference type="Pfam" id="PF02371">
    <property type="entry name" value="Transposase_20"/>
    <property type="match status" value="1"/>
</dbReference>
<dbReference type="InterPro" id="IPR047650">
    <property type="entry name" value="Transpos_IS110"/>
</dbReference>
<dbReference type="GO" id="GO:0004803">
    <property type="term" value="F:transposase activity"/>
    <property type="evidence" value="ECO:0007669"/>
    <property type="project" value="InterPro"/>
</dbReference>
<feature type="coiled-coil region" evidence="1">
    <location>
        <begin position="132"/>
        <end position="196"/>
    </location>
</feature>
<dbReference type="GO" id="GO:0003677">
    <property type="term" value="F:DNA binding"/>
    <property type="evidence" value="ECO:0007669"/>
    <property type="project" value="InterPro"/>
</dbReference>
<evidence type="ECO:0000259" key="2">
    <source>
        <dbReference type="Pfam" id="PF01548"/>
    </source>
</evidence>
<dbReference type="AlphaFoldDB" id="A0A2S0VNS3"/>
<gene>
    <name evidence="4" type="ORF">C2869_05120</name>
</gene>
<dbReference type="InterPro" id="IPR003346">
    <property type="entry name" value="Transposase_20"/>
</dbReference>
<dbReference type="GO" id="GO:0006313">
    <property type="term" value="P:DNA transposition"/>
    <property type="evidence" value="ECO:0007669"/>
    <property type="project" value="InterPro"/>
</dbReference>
<feature type="domain" description="Transposase IS110-like N-terminal" evidence="2">
    <location>
        <begin position="6"/>
        <end position="158"/>
    </location>
</feature>
<keyword evidence="1" id="KW-0175">Coiled coil</keyword>
<protein>
    <submittedName>
        <fullName evidence="4">IS110 family transposase</fullName>
    </submittedName>
</protein>
<evidence type="ECO:0000313" key="4">
    <source>
        <dbReference type="EMBL" id="AWB65858.1"/>
    </source>
</evidence>